<dbReference type="InterPro" id="IPR001839">
    <property type="entry name" value="TGF-b_C"/>
</dbReference>
<dbReference type="Gene3D" id="2.10.90.10">
    <property type="entry name" value="Cystine-knot cytokines"/>
    <property type="match status" value="1"/>
</dbReference>
<dbReference type="EMBL" id="LR787550">
    <property type="protein sequence ID" value="CAB3263412.1"/>
    <property type="molecule type" value="mRNA"/>
</dbReference>
<name>A0A6F9DJ13_9ASCI</name>
<evidence type="ECO:0000313" key="9">
    <source>
        <dbReference type="EMBL" id="CAB3263412.1"/>
    </source>
</evidence>
<evidence type="ECO:0000256" key="5">
    <source>
        <dbReference type="ARBA" id="ARBA00023157"/>
    </source>
</evidence>
<dbReference type="PANTHER" id="PTHR11848">
    <property type="entry name" value="TGF-BETA FAMILY"/>
    <property type="match status" value="1"/>
</dbReference>
<dbReference type="CDD" id="cd13758">
    <property type="entry name" value="TGF_beta_LEFTY1_2"/>
    <property type="match status" value="1"/>
</dbReference>
<protein>
    <submittedName>
        <fullName evidence="9">Lefty/antivin</fullName>
    </submittedName>
</protein>
<sequence length="403" mass="46536">MPQFAEKQCQRILSFLLPTATVLLFSIGLCNGLNINHDTDQAEEKQLKSSMLKFLSLDEPPAVSEQDFITAEVPENVQEKYDNLMWKYMRESEDKTYERKLRSAEPSLSTLFRTAQRNQGIPGEVVFSNTFREKLMFDMEGKIPEDGNVAFAELKLYKKIPNRRRRGPNSRTSNTQQNRVQLSRRRQARDRRVHRARVSIFHTAYDRFGVERSQLLDSRMVMVNHSGWQSFDISRAIKQWQRHPQKVMSITFELRVDSVRPGRKAAETASLVRFAGQAVSHKSPRRPEIVIYTEKQQKTGPSDCSRETGNKCCRSRRYINFRELEWARKWIIQPSGYDAYQCGGTCTRNRWKFLPGTGPTCAATKTAPLPIMYLVKRDGATHIEVAEFPHMVVQECGCSLDQS</sequence>
<dbReference type="Pfam" id="PF00019">
    <property type="entry name" value="TGF_beta"/>
    <property type="match status" value="1"/>
</dbReference>
<keyword evidence="3" id="KW-0964">Secreted</keyword>
<comment type="subcellular location">
    <subcellularLocation>
        <location evidence="1">Secreted</location>
    </subcellularLocation>
</comment>
<evidence type="ECO:0000256" key="2">
    <source>
        <dbReference type="ARBA" id="ARBA00006656"/>
    </source>
</evidence>
<dbReference type="InterPro" id="IPR029034">
    <property type="entry name" value="Cystine-knot_cytokine"/>
</dbReference>
<evidence type="ECO:0000256" key="4">
    <source>
        <dbReference type="ARBA" id="ARBA00023030"/>
    </source>
</evidence>
<accession>A0A6F9DJ13</accession>
<keyword evidence="4 6" id="KW-0339">Growth factor</keyword>
<dbReference type="GO" id="GO:0005615">
    <property type="term" value="C:extracellular space"/>
    <property type="evidence" value="ECO:0007669"/>
    <property type="project" value="TreeGrafter"/>
</dbReference>
<proteinExistence type="evidence at transcript level"/>
<dbReference type="InterPro" id="IPR017948">
    <property type="entry name" value="TGFb_CS"/>
</dbReference>
<gene>
    <name evidence="9" type="primary">Lefty</name>
</gene>
<comment type="similarity">
    <text evidence="2 6">Belongs to the TGF-beta family.</text>
</comment>
<feature type="domain" description="TGF-beta family profile" evidence="8">
    <location>
        <begin position="293"/>
        <end position="399"/>
    </location>
</feature>
<dbReference type="InterPro" id="IPR001111">
    <property type="entry name" value="TGF-b_propeptide"/>
</dbReference>
<dbReference type="SMART" id="SM00204">
    <property type="entry name" value="TGFB"/>
    <property type="match status" value="1"/>
</dbReference>
<dbReference type="PANTHER" id="PTHR11848:SF226">
    <property type="entry name" value="LEFT-RIGHT DETERMINATION FACTOR"/>
    <property type="match status" value="1"/>
</dbReference>
<dbReference type="Pfam" id="PF00688">
    <property type="entry name" value="TGFb_propeptide"/>
    <property type="match status" value="1"/>
</dbReference>
<evidence type="ECO:0000256" key="6">
    <source>
        <dbReference type="RuleBase" id="RU000354"/>
    </source>
</evidence>
<dbReference type="PROSITE" id="PS00250">
    <property type="entry name" value="TGF_BETA_1"/>
    <property type="match status" value="1"/>
</dbReference>
<organism evidence="9">
    <name type="scientific">Phallusia mammillata</name>
    <dbReference type="NCBI Taxonomy" id="59560"/>
    <lineage>
        <taxon>Eukaryota</taxon>
        <taxon>Metazoa</taxon>
        <taxon>Chordata</taxon>
        <taxon>Tunicata</taxon>
        <taxon>Ascidiacea</taxon>
        <taxon>Phlebobranchia</taxon>
        <taxon>Ascidiidae</taxon>
        <taxon>Phallusia</taxon>
    </lineage>
</organism>
<dbReference type="Gene3D" id="2.60.120.970">
    <property type="match status" value="1"/>
</dbReference>
<reference evidence="9" key="1">
    <citation type="submission" date="2020-04" db="EMBL/GenBank/DDBJ databases">
        <authorList>
            <person name="Neveu A P."/>
        </authorList>
    </citation>
    <scope>NUCLEOTIDE SEQUENCE</scope>
    <source>
        <tissue evidence="9">Whole embryo</tissue>
    </source>
</reference>
<dbReference type="InterPro" id="IPR015615">
    <property type="entry name" value="TGF-beta-rel"/>
</dbReference>
<dbReference type="PIRSF" id="PIRSF037402">
    <property type="entry name" value="TGFb4"/>
    <property type="match status" value="1"/>
</dbReference>
<evidence type="ECO:0000256" key="1">
    <source>
        <dbReference type="ARBA" id="ARBA00004613"/>
    </source>
</evidence>
<feature type="region of interest" description="Disordered" evidence="7">
    <location>
        <begin position="161"/>
        <end position="189"/>
    </location>
</feature>
<dbReference type="PROSITE" id="PS51362">
    <property type="entry name" value="TGF_BETA_2"/>
    <property type="match status" value="1"/>
</dbReference>
<evidence type="ECO:0000256" key="3">
    <source>
        <dbReference type="ARBA" id="ARBA00022525"/>
    </source>
</evidence>
<feature type="compositionally biased region" description="Polar residues" evidence="7">
    <location>
        <begin position="169"/>
        <end position="178"/>
    </location>
</feature>
<keyword evidence="5" id="KW-1015">Disulfide bond</keyword>
<evidence type="ECO:0000256" key="7">
    <source>
        <dbReference type="SAM" id="MobiDB-lite"/>
    </source>
</evidence>
<dbReference type="GO" id="GO:0005160">
    <property type="term" value="F:transforming growth factor beta receptor binding"/>
    <property type="evidence" value="ECO:0007669"/>
    <property type="project" value="InterPro"/>
</dbReference>
<dbReference type="AlphaFoldDB" id="A0A6F9DJ13"/>
<dbReference type="SUPFAM" id="SSF57501">
    <property type="entry name" value="Cystine-knot cytokines"/>
    <property type="match status" value="1"/>
</dbReference>
<dbReference type="GO" id="GO:0005125">
    <property type="term" value="F:cytokine activity"/>
    <property type="evidence" value="ECO:0007669"/>
    <property type="project" value="TreeGrafter"/>
</dbReference>
<dbReference type="GO" id="GO:0008083">
    <property type="term" value="F:growth factor activity"/>
    <property type="evidence" value="ECO:0007669"/>
    <property type="project" value="UniProtKB-KW"/>
</dbReference>
<evidence type="ECO:0000259" key="8">
    <source>
        <dbReference type="PROSITE" id="PS51362"/>
    </source>
</evidence>
<dbReference type="InterPro" id="IPR003942">
    <property type="entry name" value="LRDF"/>
</dbReference>
<dbReference type="GO" id="GO:0009948">
    <property type="term" value="P:anterior/posterior axis specification"/>
    <property type="evidence" value="ECO:0007669"/>
    <property type="project" value="TreeGrafter"/>
</dbReference>